<reference evidence="1" key="1">
    <citation type="journal article" date="2021" name="PeerJ">
        <title>Extensive microbial diversity within the chicken gut microbiome revealed by metagenomics and culture.</title>
        <authorList>
            <person name="Gilroy R."/>
            <person name="Ravi A."/>
            <person name="Getino M."/>
            <person name="Pursley I."/>
            <person name="Horton D.L."/>
            <person name="Alikhan N.F."/>
            <person name="Baker D."/>
            <person name="Gharbi K."/>
            <person name="Hall N."/>
            <person name="Watson M."/>
            <person name="Adriaenssens E.M."/>
            <person name="Foster-Nyarko E."/>
            <person name="Jarju S."/>
            <person name="Secka A."/>
            <person name="Antonio M."/>
            <person name="Oren A."/>
            <person name="Chaudhuri R.R."/>
            <person name="La Ragione R."/>
            <person name="Hildebrand F."/>
            <person name="Pallen M.J."/>
        </authorList>
    </citation>
    <scope>NUCLEOTIDE SEQUENCE</scope>
    <source>
        <strain evidence="1">ChiHjej13B12-14962</strain>
    </source>
</reference>
<protein>
    <submittedName>
        <fullName evidence="1">Uncharacterized protein</fullName>
    </submittedName>
</protein>
<dbReference type="RefSeq" id="WP_303907056.1">
    <property type="nucleotide sequence ID" value="NZ_DYXC01000119.1"/>
</dbReference>
<comment type="caution">
    <text evidence="1">The sequence shown here is derived from an EMBL/GenBank/DDBJ whole genome shotgun (WGS) entry which is preliminary data.</text>
</comment>
<evidence type="ECO:0000313" key="2">
    <source>
        <dbReference type="Proteomes" id="UP000703315"/>
    </source>
</evidence>
<organism evidence="1 2">
    <name type="scientific">Enteractinococcus helveticum</name>
    <dbReference type="NCBI Taxonomy" id="1837282"/>
    <lineage>
        <taxon>Bacteria</taxon>
        <taxon>Bacillati</taxon>
        <taxon>Actinomycetota</taxon>
        <taxon>Actinomycetes</taxon>
        <taxon>Micrococcales</taxon>
        <taxon>Micrococcaceae</taxon>
    </lineage>
</organism>
<dbReference type="AlphaFoldDB" id="A0A921K800"/>
<accession>A0A921K800</accession>
<dbReference type="Proteomes" id="UP000703315">
    <property type="component" value="Unassembled WGS sequence"/>
</dbReference>
<name>A0A921K800_9MICC</name>
<dbReference type="EMBL" id="DYXC01000119">
    <property type="protein sequence ID" value="HJF15262.1"/>
    <property type="molecule type" value="Genomic_DNA"/>
</dbReference>
<sequence>MSKVPPLNLGDLRFEITTQTRKRLFGRRPKVLLMVQVSLSGYRMEFDSREILDLANGPLIIEAVSASPDGDYFLASPAVIEPSSAVGASLPGHENSADSLLVMRGNGVLAKLSGAQQEELIAWLQSVET</sequence>
<evidence type="ECO:0000313" key="1">
    <source>
        <dbReference type="EMBL" id="HJF15262.1"/>
    </source>
</evidence>
<gene>
    <name evidence="1" type="ORF">K8V32_10775</name>
</gene>
<proteinExistence type="predicted"/>
<reference evidence="1" key="2">
    <citation type="submission" date="2021-09" db="EMBL/GenBank/DDBJ databases">
        <authorList>
            <person name="Gilroy R."/>
        </authorList>
    </citation>
    <scope>NUCLEOTIDE SEQUENCE</scope>
    <source>
        <strain evidence="1">ChiHjej13B12-14962</strain>
    </source>
</reference>